<evidence type="ECO:0000313" key="3">
    <source>
        <dbReference type="Proteomes" id="UP000664161"/>
    </source>
</evidence>
<protein>
    <submittedName>
        <fullName evidence="2">STAS-like domain-containing protein</fullName>
    </submittedName>
</protein>
<organism evidence="2 3">
    <name type="scientific">Psychrobacter halodurans</name>
    <dbReference type="NCBI Taxonomy" id="2818439"/>
    <lineage>
        <taxon>Bacteria</taxon>
        <taxon>Pseudomonadati</taxon>
        <taxon>Pseudomonadota</taxon>
        <taxon>Gammaproteobacteria</taxon>
        <taxon>Moraxellales</taxon>
        <taxon>Moraxellaceae</taxon>
        <taxon>Psychrobacter</taxon>
    </lineage>
</organism>
<name>A0AAW4ITS4_9GAMM</name>
<keyword evidence="3" id="KW-1185">Reference proteome</keyword>
<dbReference type="Pfam" id="PF14213">
    <property type="entry name" value="DUF4325"/>
    <property type="match status" value="1"/>
</dbReference>
<evidence type="ECO:0000259" key="1">
    <source>
        <dbReference type="Pfam" id="PF14213"/>
    </source>
</evidence>
<sequence>MMATINVAKDFSLMPSGRSHTDGSYTGEHFYDYLVRIMNSIPEDEKIIVNFDGILSAGSSFLEQSFAGLIRKKNITKSKFSEKFIIEANDYPEIREKILRYVKEA</sequence>
<gene>
    <name evidence="2" type="ORF">J3491_04370</name>
</gene>
<reference evidence="2 3" key="1">
    <citation type="submission" date="2021-03" db="EMBL/GenBank/DDBJ databases">
        <authorList>
            <person name="Shang D.-D."/>
            <person name="Du Z.-J."/>
            <person name="Chen G.-J."/>
        </authorList>
    </citation>
    <scope>NUCLEOTIDE SEQUENCE [LARGE SCALE GENOMIC DNA]</scope>
    <source>
        <strain evidence="2 3">F2608</strain>
    </source>
</reference>
<proteinExistence type="predicted"/>
<accession>A0AAW4ITS4</accession>
<feature type="domain" description="DUF4325" evidence="1">
    <location>
        <begin position="27"/>
        <end position="85"/>
    </location>
</feature>
<dbReference type="EMBL" id="JAGBKN010000006">
    <property type="protein sequence ID" value="MBO1516569.1"/>
    <property type="molecule type" value="Genomic_DNA"/>
</dbReference>
<comment type="caution">
    <text evidence="2">The sequence shown here is derived from an EMBL/GenBank/DDBJ whole genome shotgun (WGS) entry which is preliminary data.</text>
</comment>
<dbReference type="AlphaFoldDB" id="A0AAW4ITS4"/>
<dbReference type="Proteomes" id="UP000664161">
    <property type="component" value="Unassembled WGS sequence"/>
</dbReference>
<dbReference type="InterPro" id="IPR025474">
    <property type="entry name" value="DUF4325"/>
</dbReference>
<evidence type="ECO:0000313" key="2">
    <source>
        <dbReference type="EMBL" id="MBO1516569.1"/>
    </source>
</evidence>
<dbReference type="RefSeq" id="WP_100749080.1">
    <property type="nucleotide sequence ID" value="NZ_JAGBKN010000006.1"/>
</dbReference>